<dbReference type="AlphaFoldDB" id="A0A8D8GBW4"/>
<organism evidence="1">
    <name type="scientific">Culex pipiens</name>
    <name type="common">House mosquito</name>
    <dbReference type="NCBI Taxonomy" id="7175"/>
    <lineage>
        <taxon>Eukaryota</taxon>
        <taxon>Metazoa</taxon>
        <taxon>Ecdysozoa</taxon>
        <taxon>Arthropoda</taxon>
        <taxon>Hexapoda</taxon>
        <taxon>Insecta</taxon>
        <taxon>Pterygota</taxon>
        <taxon>Neoptera</taxon>
        <taxon>Endopterygota</taxon>
        <taxon>Diptera</taxon>
        <taxon>Nematocera</taxon>
        <taxon>Culicoidea</taxon>
        <taxon>Culicidae</taxon>
        <taxon>Culicinae</taxon>
        <taxon>Culicini</taxon>
        <taxon>Culex</taxon>
        <taxon>Culex</taxon>
    </lineage>
</organism>
<protein>
    <submittedName>
        <fullName evidence="1">(northern house mosquito) hypothetical protein</fullName>
    </submittedName>
</protein>
<reference evidence="1" key="1">
    <citation type="submission" date="2021-05" db="EMBL/GenBank/DDBJ databases">
        <authorList>
            <person name="Alioto T."/>
            <person name="Alioto T."/>
            <person name="Gomez Garrido J."/>
        </authorList>
    </citation>
    <scope>NUCLEOTIDE SEQUENCE</scope>
</reference>
<sequence>MPQCFLHFAIQLDITCNVIPVLRTWFVCRGCKLVDLVQQTNRSAITTRARLLRTIVLVPFPALIVLEVDIIQVIVEISMRDLYGLTSFVFQIPKHANSTITAMEMERTQMFTNVLETMSSIQ</sequence>
<name>A0A8D8GBW4_CULPI</name>
<dbReference type="EMBL" id="HBUE01249030">
    <property type="protein sequence ID" value="CAG6553417.1"/>
    <property type="molecule type" value="Transcribed_RNA"/>
</dbReference>
<dbReference type="EMBL" id="HBUE01144194">
    <property type="protein sequence ID" value="CAG6502181.1"/>
    <property type="molecule type" value="Transcribed_RNA"/>
</dbReference>
<dbReference type="EMBL" id="HBUE01249033">
    <property type="protein sequence ID" value="CAG6553418.1"/>
    <property type="molecule type" value="Transcribed_RNA"/>
</dbReference>
<accession>A0A8D8GBW4</accession>
<evidence type="ECO:0000313" key="1">
    <source>
        <dbReference type="EMBL" id="CAG6502181.1"/>
    </source>
</evidence>
<proteinExistence type="predicted"/>
<dbReference type="EMBL" id="HBUE01144197">
    <property type="protein sequence ID" value="CAG6502182.1"/>
    <property type="molecule type" value="Transcribed_RNA"/>
</dbReference>